<keyword evidence="1" id="KW-0812">Transmembrane</keyword>
<keyword evidence="3" id="KW-1185">Reference proteome</keyword>
<gene>
    <name evidence="2" type="ORF">CFOLD11_11370</name>
</gene>
<reference evidence="2" key="1">
    <citation type="journal article" date="2023" name="Int. J. Syst. Evol. Microbiol.">
        <title>&lt;i&gt;Clostridium folliculivorans&lt;/i&gt; sp. nov., isolated from soil samples of an organic paddy in Japan.</title>
        <authorList>
            <person name="Tazawa J."/>
            <person name="Kobayashi H."/>
            <person name="Tanizawa Y."/>
            <person name="Uchino A."/>
            <person name="Tanaka F."/>
            <person name="Urashima Y."/>
            <person name="Miura S."/>
            <person name="Sakamoto M."/>
            <person name="Ohkuma M."/>
            <person name="Tohno M."/>
        </authorList>
    </citation>
    <scope>NUCLEOTIDE SEQUENCE</scope>
    <source>
        <strain evidence="2">D1-1</strain>
    </source>
</reference>
<sequence>MNKKYIKIALITTISVIIILIGSLCFLRCYTPAKNDIVYSANLNKKDLDLVISDYIKNNYFNLSNTSSIKKYEAHKIYGVDEMFGLKYVYIETLFEAGTSGGKSINNCS</sequence>
<dbReference type="Proteomes" id="UP001057868">
    <property type="component" value="Unassembled WGS sequence"/>
</dbReference>
<dbReference type="RefSeq" id="WP_261851326.1">
    <property type="nucleotide sequence ID" value="NZ_BQXY01000001.1"/>
</dbReference>
<comment type="caution">
    <text evidence="2">The sequence shown here is derived from an EMBL/GenBank/DDBJ whole genome shotgun (WGS) entry which is preliminary data.</text>
</comment>
<evidence type="ECO:0000256" key="1">
    <source>
        <dbReference type="SAM" id="Phobius"/>
    </source>
</evidence>
<name>A0A9W5Y0H3_9CLOT</name>
<evidence type="ECO:0000313" key="2">
    <source>
        <dbReference type="EMBL" id="GKU24311.1"/>
    </source>
</evidence>
<organism evidence="2 3">
    <name type="scientific">Clostridium folliculivorans</name>
    <dbReference type="NCBI Taxonomy" id="2886038"/>
    <lineage>
        <taxon>Bacteria</taxon>
        <taxon>Bacillati</taxon>
        <taxon>Bacillota</taxon>
        <taxon>Clostridia</taxon>
        <taxon>Eubacteriales</taxon>
        <taxon>Clostridiaceae</taxon>
        <taxon>Clostridium</taxon>
    </lineage>
</organism>
<accession>A0A9W5Y0H3</accession>
<evidence type="ECO:0000313" key="3">
    <source>
        <dbReference type="Proteomes" id="UP001057868"/>
    </source>
</evidence>
<dbReference type="AlphaFoldDB" id="A0A9W5Y0H3"/>
<dbReference type="EMBL" id="BQXY01000001">
    <property type="protein sequence ID" value="GKU24311.1"/>
    <property type="molecule type" value="Genomic_DNA"/>
</dbReference>
<keyword evidence="1" id="KW-1133">Transmembrane helix</keyword>
<protein>
    <submittedName>
        <fullName evidence="2">Uncharacterized protein</fullName>
    </submittedName>
</protein>
<keyword evidence="1" id="KW-0472">Membrane</keyword>
<proteinExistence type="predicted"/>
<feature type="transmembrane region" description="Helical" evidence="1">
    <location>
        <begin position="6"/>
        <end position="27"/>
    </location>
</feature>